<feature type="domain" description="Thioredoxin" evidence="6">
    <location>
        <begin position="255"/>
        <end position="387"/>
    </location>
</feature>
<feature type="signal peptide" evidence="5">
    <location>
        <begin position="1"/>
        <end position="25"/>
    </location>
</feature>
<name>A0A1H8G9Y8_9BACT</name>
<keyword evidence="8" id="KW-1185">Reference proteome</keyword>
<dbReference type="CDD" id="cd02966">
    <property type="entry name" value="TlpA_like_family"/>
    <property type="match status" value="1"/>
</dbReference>
<keyword evidence="5" id="KW-0732">Signal</keyword>
<dbReference type="InterPro" id="IPR025380">
    <property type="entry name" value="DUF4369"/>
</dbReference>
<dbReference type="Pfam" id="PF00578">
    <property type="entry name" value="AhpC-TSA"/>
    <property type="match status" value="1"/>
</dbReference>
<dbReference type="GO" id="GO:0017004">
    <property type="term" value="P:cytochrome complex assembly"/>
    <property type="evidence" value="ECO:0007669"/>
    <property type="project" value="UniProtKB-KW"/>
</dbReference>
<dbReference type="GO" id="GO:0016853">
    <property type="term" value="F:isomerase activity"/>
    <property type="evidence" value="ECO:0007669"/>
    <property type="project" value="UniProtKB-KW"/>
</dbReference>
<sequence>MKFNLRSTPLILLLLVFTYSGYAQSKPFTITGLIKGLPDGAKVELVPGATHQDEAPVATATVSQGKFELKGEVPEPRLFYIRLAEPRGYYSLMVQSGEISLTGDARLSGNGDNKFYEFEHMLVKGSDAHTQFLQKKAPREMLDSVYMANREASKEISEKVNAAYKNKDTVLLKSLKETEAYKQMDARESAFFKLVTATFEKIIRDNKDTWWGPFLALDLYNYFTPKDKPVYEQFSQEAKDSYYGKLLYEQLNPKGFAGQPAPLLDLKASTSIPTDIASLTKGHKYVLVDFWASWCGPCRRAIPAMKSSYADLQAKGVQIVSVSIDKKEADWLKAQKEEKLPWPSFLDKGKTANAWKIRAIPAMFLLDEKGIVVGENLTLEEIQAKMKEN</sequence>
<dbReference type="PANTHER" id="PTHR42852">
    <property type="entry name" value="THIOL:DISULFIDE INTERCHANGE PROTEIN DSBE"/>
    <property type="match status" value="1"/>
</dbReference>
<proteinExistence type="predicted"/>
<dbReference type="PANTHER" id="PTHR42852:SF6">
    <property type="entry name" value="THIOL:DISULFIDE INTERCHANGE PROTEIN DSBE"/>
    <property type="match status" value="1"/>
</dbReference>
<protein>
    <submittedName>
        <fullName evidence="7">Thiol-disulfide isomerase or thioredoxin</fullName>
    </submittedName>
</protein>
<dbReference type="Proteomes" id="UP000198984">
    <property type="component" value="Unassembled WGS sequence"/>
</dbReference>
<dbReference type="GO" id="GO:0016209">
    <property type="term" value="F:antioxidant activity"/>
    <property type="evidence" value="ECO:0007669"/>
    <property type="project" value="InterPro"/>
</dbReference>
<evidence type="ECO:0000313" key="7">
    <source>
        <dbReference type="EMBL" id="SEN40659.1"/>
    </source>
</evidence>
<dbReference type="InterPro" id="IPR050553">
    <property type="entry name" value="Thioredoxin_ResA/DsbE_sf"/>
</dbReference>
<dbReference type="GO" id="GO:0030313">
    <property type="term" value="C:cell envelope"/>
    <property type="evidence" value="ECO:0007669"/>
    <property type="project" value="UniProtKB-SubCell"/>
</dbReference>
<organism evidence="7 8">
    <name type="scientific">Chitinophaga rupis</name>
    <dbReference type="NCBI Taxonomy" id="573321"/>
    <lineage>
        <taxon>Bacteria</taxon>
        <taxon>Pseudomonadati</taxon>
        <taxon>Bacteroidota</taxon>
        <taxon>Chitinophagia</taxon>
        <taxon>Chitinophagales</taxon>
        <taxon>Chitinophagaceae</taxon>
        <taxon>Chitinophaga</taxon>
    </lineage>
</organism>
<gene>
    <name evidence="7" type="ORF">SAMN04488505_11078</name>
</gene>
<dbReference type="EMBL" id="FOBB01000010">
    <property type="protein sequence ID" value="SEN40659.1"/>
    <property type="molecule type" value="Genomic_DNA"/>
</dbReference>
<dbReference type="InterPro" id="IPR000866">
    <property type="entry name" value="AhpC/TSA"/>
</dbReference>
<comment type="subcellular location">
    <subcellularLocation>
        <location evidence="1">Cell envelope</location>
    </subcellularLocation>
</comment>
<feature type="chain" id="PRO_5011685997" evidence="5">
    <location>
        <begin position="26"/>
        <end position="389"/>
    </location>
</feature>
<evidence type="ECO:0000256" key="4">
    <source>
        <dbReference type="ARBA" id="ARBA00023284"/>
    </source>
</evidence>
<keyword evidence="7" id="KW-0413">Isomerase</keyword>
<dbReference type="SUPFAM" id="SSF52833">
    <property type="entry name" value="Thioredoxin-like"/>
    <property type="match status" value="1"/>
</dbReference>
<dbReference type="InterPro" id="IPR036249">
    <property type="entry name" value="Thioredoxin-like_sf"/>
</dbReference>
<evidence type="ECO:0000259" key="6">
    <source>
        <dbReference type="PROSITE" id="PS51352"/>
    </source>
</evidence>
<dbReference type="Pfam" id="PF14289">
    <property type="entry name" value="DUF4369"/>
    <property type="match status" value="1"/>
</dbReference>
<keyword evidence="4" id="KW-0676">Redox-active center</keyword>
<dbReference type="STRING" id="573321.SAMN04488505_11078"/>
<evidence type="ECO:0000313" key="8">
    <source>
        <dbReference type="Proteomes" id="UP000198984"/>
    </source>
</evidence>
<dbReference type="Gene3D" id="3.40.30.10">
    <property type="entry name" value="Glutaredoxin"/>
    <property type="match status" value="1"/>
</dbReference>
<evidence type="ECO:0000256" key="3">
    <source>
        <dbReference type="ARBA" id="ARBA00023157"/>
    </source>
</evidence>
<dbReference type="AlphaFoldDB" id="A0A1H8G9Y8"/>
<evidence type="ECO:0000256" key="2">
    <source>
        <dbReference type="ARBA" id="ARBA00022748"/>
    </source>
</evidence>
<dbReference type="InterPro" id="IPR013766">
    <property type="entry name" value="Thioredoxin_domain"/>
</dbReference>
<dbReference type="OrthoDB" id="9794348at2"/>
<keyword evidence="3" id="KW-1015">Disulfide bond</keyword>
<reference evidence="7 8" key="1">
    <citation type="submission" date="2016-10" db="EMBL/GenBank/DDBJ databases">
        <authorList>
            <person name="de Groot N.N."/>
        </authorList>
    </citation>
    <scope>NUCLEOTIDE SEQUENCE [LARGE SCALE GENOMIC DNA]</scope>
    <source>
        <strain evidence="7 8">DSM 21039</strain>
    </source>
</reference>
<dbReference type="RefSeq" id="WP_089919668.1">
    <property type="nucleotide sequence ID" value="NZ_FOBB01000010.1"/>
</dbReference>
<evidence type="ECO:0000256" key="5">
    <source>
        <dbReference type="SAM" id="SignalP"/>
    </source>
</evidence>
<evidence type="ECO:0000256" key="1">
    <source>
        <dbReference type="ARBA" id="ARBA00004196"/>
    </source>
</evidence>
<keyword evidence="2" id="KW-0201">Cytochrome c-type biogenesis</keyword>
<dbReference type="GO" id="GO:0016491">
    <property type="term" value="F:oxidoreductase activity"/>
    <property type="evidence" value="ECO:0007669"/>
    <property type="project" value="InterPro"/>
</dbReference>
<dbReference type="PROSITE" id="PS51352">
    <property type="entry name" value="THIOREDOXIN_2"/>
    <property type="match status" value="1"/>
</dbReference>
<accession>A0A1H8G9Y8</accession>